<evidence type="ECO:0000313" key="3">
    <source>
        <dbReference type="Proteomes" id="UP001500879"/>
    </source>
</evidence>
<proteinExistence type="predicted"/>
<evidence type="ECO:0000256" key="1">
    <source>
        <dbReference type="SAM" id="MobiDB-lite"/>
    </source>
</evidence>
<comment type="caution">
    <text evidence="2">The sequence shown here is derived from an EMBL/GenBank/DDBJ whole genome shotgun (WGS) entry which is preliminary data.</text>
</comment>
<sequence>MATNRSAGDRQRRRDLYDTTADVAPPAHGLSLLAELLDSGLVIDWDGSAVRVLGTNERRRPGDS</sequence>
<dbReference type="Proteomes" id="UP001500879">
    <property type="component" value="Unassembled WGS sequence"/>
</dbReference>
<protein>
    <submittedName>
        <fullName evidence="2">Uncharacterized protein</fullName>
    </submittedName>
</protein>
<evidence type="ECO:0000313" key="2">
    <source>
        <dbReference type="EMBL" id="GAA0406031.1"/>
    </source>
</evidence>
<keyword evidence="3" id="KW-1185">Reference proteome</keyword>
<feature type="region of interest" description="Disordered" evidence="1">
    <location>
        <begin position="1"/>
        <end position="20"/>
    </location>
</feature>
<reference evidence="2 3" key="1">
    <citation type="journal article" date="2019" name="Int. J. Syst. Evol. Microbiol.">
        <title>The Global Catalogue of Microorganisms (GCM) 10K type strain sequencing project: providing services to taxonomists for standard genome sequencing and annotation.</title>
        <authorList>
            <consortium name="The Broad Institute Genomics Platform"/>
            <consortium name="The Broad Institute Genome Sequencing Center for Infectious Disease"/>
            <person name="Wu L."/>
            <person name="Ma J."/>
        </authorList>
    </citation>
    <scope>NUCLEOTIDE SEQUENCE [LARGE SCALE GENOMIC DNA]</scope>
    <source>
        <strain evidence="2 3">JCM 4788</strain>
    </source>
</reference>
<gene>
    <name evidence="2" type="ORF">GCM10010357_28720</name>
</gene>
<name>A0ABN0YQS3_9ACTN</name>
<dbReference type="RefSeq" id="WP_344023979.1">
    <property type="nucleotide sequence ID" value="NZ_BAAABX010000032.1"/>
</dbReference>
<organism evidence="2 3">
    <name type="scientific">Streptomyces luteireticuli</name>
    <dbReference type="NCBI Taxonomy" id="173858"/>
    <lineage>
        <taxon>Bacteria</taxon>
        <taxon>Bacillati</taxon>
        <taxon>Actinomycetota</taxon>
        <taxon>Actinomycetes</taxon>
        <taxon>Kitasatosporales</taxon>
        <taxon>Streptomycetaceae</taxon>
        <taxon>Streptomyces</taxon>
    </lineage>
</organism>
<feature type="compositionally biased region" description="Basic and acidic residues" evidence="1">
    <location>
        <begin position="7"/>
        <end position="17"/>
    </location>
</feature>
<dbReference type="EMBL" id="BAAABX010000032">
    <property type="protein sequence ID" value="GAA0406031.1"/>
    <property type="molecule type" value="Genomic_DNA"/>
</dbReference>
<accession>A0ABN0YQS3</accession>